<gene>
    <name evidence="1" type="ORF">PN36_15735</name>
</gene>
<comment type="caution">
    <text evidence="1">The sequence shown here is derived from an EMBL/GenBank/DDBJ whole genome shotgun (WGS) entry which is preliminary data.</text>
</comment>
<proteinExistence type="predicted"/>
<dbReference type="InterPro" id="IPR036388">
    <property type="entry name" value="WH-like_DNA-bd_sf"/>
</dbReference>
<dbReference type="InterPro" id="IPR007367">
    <property type="entry name" value="DUF433"/>
</dbReference>
<dbReference type="Pfam" id="PF04255">
    <property type="entry name" value="DUF433"/>
    <property type="match status" value="1"/>
</dbReference>
<dbReference type="SUPFAM" id="SSF46689">
    <property type="entry name" value="Homeodomain-like"/>
    <property type="match status" value="1"/>
</dbReference>
<dbReference type="Proteomes" id="UP000030428">
    <property type="component" value="Unassembled WGS sequence"/>
</dbReference>
<evidence type="ECO:0000313" key="1">
    <source>
        <dbReference type="EMBL" id="TGO02936.1"/>
    </source>
</evidence>
<dbReference type="AlphaFoldDB" id="A0A4E0RI04"/>
<name>A0A4E0RI04_9GAMM</name>
<reference evidence="1 2" key="1">
    <citation type="journal article" date="2016" name="Front. Microbiol.">
        <title>Single-Cell (Meta-)Genomics of a Dimorphic Candidatus Thiomargarita nelsonii Reveals Genomic Plasticity.</title>
        <authorList>
            <person name="Flood B.E."/>
            <person name="Fliss P."/>
            <person name="Jones D.S."/>
            <person name="Dick G.J."/>
            <person name="Jain S."/>
            <person name="Kaster A.K."/>
            <person name="Winkel M."/>
            <person name="Mussmann M."/>
            <person name="Bailey J."/>
        </authorList>
    </citation>
    <scope>NUCLEOTIDE SEQUENCE [LARGE SCALE GENOMIC DNA]</scope>
    <source>
        <strain evidence="1">Hydrate Ridge</strain>
    </source>
</reference>
<evidence type="ECO:0000313" key="2">
    <source>
        <dbReference type="Proteomes" id="UP000030428"/>
    </source>
</evidence>
<protein>
    <recommendedName>
        <fullName evidence="3">Protein containing DUF433</fullName>
    </recommendedName>
</protein>
<organism evidence="1 2">
    <name type="scientific">Candidatus Thiomargarita nelsonii</name>
    <dbReference type="NCBI Taxonomy" id="1003181"/>
    <lineage>
        <taxon>Bacteria</taxon>
        <taxon>Pseudomonadati</taxon>
        <taxon>Pseudomonadota</taxon>
        <taxon>Gammaproteobacteria</taxon>
        <taxon>Thiotrichales</taxon>
        <taxon>Thiotrichaceae</taxon>
        <taxon>Thiomargarita</taxon>
    </lineage>
</organism>
<evidence type="ECO:0008006" key="3">
    <source>
        <dbReference type="Google" id="ProtNLM"/>
    </source>
</evidence>
<accession>A0A4E0RI04</accession>
<dbReference type="PANTHER" id="PTHR34849">
    <property type="entry name" value="SSL5025 PROTEIN"/>
    <property type="match status" value="1"/>
</dbReference>
<dbReference type="Gene3D" id="1.10.10.10">
    <property type="entry name" value="Winged helix-like DNA-binding domain superfamily/Winged helix DNA-binding domain"/>
    <property type="match status" value="1"/>
</dbReference>
<dbReference type="PANTHER" id="PTHR34849:SF1">
    <property type="entry name" value="SLR0770 PROTEIN"/>
    <property type="match status" value="1"/>
</dbReference>
<dbReference type="EMBL" id="JSZA02000057">
    <property type="protein sequence ID" value="TGO02936.1"/>
    <property type="molecule type" value="Genomic_DNA"/>
</dbReference>
<sequence length="100" mass="12288">MQFEDYFYFFEDEIRLKGHRIWIDDVVNYYHQGYSPEQIASEFPGLKLEVLYATIAYYLHNQAQIDAYITQLKAWRERQYQTARTNSMMHRLRERVQRSP</sequence>
<dbReference type="InterPro" id="IPR009057">
    <property type="entry name" value="Homeodomain-like_sf"/>
</dbReference>
<keyword evidence="2" id="KW-1185">Reference proteome</keyword>